<accession>A0A1S8AYA1</accession>
<dbReference type="Gene3D" id="2.50.20.10">
    <property type="entry name" value="Lipoprotein localisation LolA/LolB/LppX"/>
    <property type="match status" value="1"/>
</dbReference>
<protein>
    <recommendedName>
        <fullName evidence="3">DUF2092 domain-containing protein</fullName>
    </recommendedName>
</protein>
<organism evidence="1 2">
    <name type="scientific">Natrinema saccharevitans</name>
    <dbReference type="NCBI Taxonomy" id="301967"/>
    <lineage>
        <taxon>Archaea</taxon>
        <taxon>Methanobacteriati</taxon>
        <taxon>Methanobacteriota</taxon>
        <taxon>Stenosarchaea group</taxon>
        <taxon>Halobacteria</taxon>
        <taxon>Halobacteriales</taxon>
        <taxon>Natrialbaceae</taxon>
        <taxon>Natrinema</taxon>
    </lineage>
</organism>
<gene>
    <name evidence="1" type="ORF">A6E15_11785</name>
</gene>
<dbReference type="Proteomes" id="UP000189370">
    <property type="component" value="Unassembled WGS sequence"/>
</dbReference>
<dbReference type="RefSeq" id="WP_076146494.1">
    <property type="nucleotide sequence ID" value="NZ_LWLN01000001.1"/>
</dbReference>
<keyword evidence="2" id="KW-1185">Reference proteome</keyword>
<dbReference type="PANTHER" id="PTHR37507">
    <property type="entry name" value="SPORULATION PROTEIN YDCC"/>
    <property type="match status" value="1"/>
</dbReference>
<dbReference type="InterPro" id="IPR052944">
    <property type="entry name" value="Sporulation_related"/>
</dbReference>
<evidence type="ECO:0000313" key="2">
    <source>
        <dbReference type="Proteomes" id="UP000189370"/>
    </source>
</evidence>
<evidence type="ECO:0000313" key="1">
    <source>
        <dbReference type="EMBL" id="OLZ41622.1"/>
    </source>
</evidence>
<sequence length="382" mass="42187">MNRRRILAAGAGIALAGCISYPSSDASPSGAEIVRDAIDARRHMSTLRARRSVTIETPDETDTRTERFASEPPAKQRIEVLESTDDDVPAGSVSVTNRAQTWEYNPSTGIVELQFHGTKTDTDRTLQVFEALLEKYRLGYAGTETVGGREAHVIETRPPLEDEGTAIDLVVGDTTYSVPLSADKLEELDVSRTLLIDDETRHPIRERNEVSDDGETLYAQTVTYEDLAIDDGVDPETFTYQPPDDAEVVSDGAKPAGIFRSRDAAADTVPYDLPDPDLPGSYVLDRITVVERKERYGGVTTTLWYDDPNVVARELFVVVREQGRFDPTLDSLEPIDVDGQTTYYRDGGVKSFFWNCDDVSYEVSSLVTDDPLREITASIGCS</sequence>
<dbReference type="PROSITE" id="PS51257">
    <property type="entry name" value="PROKAR_LIPOPROTEIN"/>
    <property type="match status" value="1"/>
</dbReference>
<evidence type="ECO:0008006" key="3">
    <source>
        <dbReference type="Google" id="ProtNLM"/>
    </source>
</evidence>
<proteinExistence type="predicted"/>
<comment type="caution">
    <text evidence="1">The sequence shown here is derived from an EMBL/GenBank/DDBJ whole genome shotgun (WGS) entry which is preliminary data.</text>
</comment>
<dbReference type="EMBL" id="LWLN01000001">
    <property type="protein sequence ID" value="OLZ41622.1"/>
    <property type="molecule type" value="Genomic_DNA"/>
</dbReference>
<name>A0A1S8AYA1_9EURY</name>
<reference evidence="2" key="1">
    <citation type="submission" date="2016-04" db="EMBL/GenBank/DDBJ databases">
        <authorList>
            <person name="Chen S.-C."/>
            <person name="Lai M.-C."/>
        </authorList>
    </citation>
    <scope>NUCLEOTIDE SEQUENCE [LARGE SCALE GENOMIC DNA]</scope>
    <source>
        <strain evidence="2">AB14</strain>
    </source>
</reference>
<dbReference type="OrthoDB" id="137725at2157"/>
<dbReference type="AlphaFoldDB" id="A0A1S8AYA1"/>
<dbReference type="STRING" id="301967.A6E15_11785"/>
<dbReference type="PANTHER" id="PTHR37507:SF2">
    <property type="entry name" value="SPORULATION PROTEIN YDCC"/>
    <property type="match status" value="1"/>
</dbReference>